<feature type="compositionally biased region" description="Polar residues" evidence="1">
    <location>
        <begin position="42"/>
        <end position="54"/>
    </location>
</feature>
<accession>A0A834B7A1</accession>
<evidence type="ECO:0000313" key="3">
    <source>
        <dbReference type="Proteomes" id="UP000664940"/>
    </source>
</evidence>
<proteinExistence type="predicted"/>
<comment type="caution">
    <text evidence="2">The sequence shown here is derived from an EMBL/GenBank/DDBJ whole genome shotgun (WGS) entry which is preliminary data.</text>
</comment>
<feature type="region of interest" description="Disordered" evidence="1">
    <location>
        <begin position="1"/>
        <end position="74"/>
    </location>
</feature>
<reference evidence="2 3" key="1">
    <citation type="journal article" date="2020" name="Nature">
        <title>Six reference-quality genomes reveal evolution of bat adaptations.</title>
        <authorList>
            <person name="Jebb D."/>
            <person name="Huang Z."/>
            <person name="Pippel M."/>
            <person name="Hughes G.M."/>
            <person name="Lavrichenko K."/>
            <person name="Devanna P."/>
            <person name="Winkler S."/>
            <person name="Jermiin L.S."/>
            <person name="Skirmuntt E.C."/>
            <person name="Katzourakis A."/>
            <person name="Burkitt-Gray L."/>
            <person name="Ray D.A."/>
            <person name="Sullivan K.A.M."/>
            <person name="Roscito J.G."/>
            <person name="Kirilenko B.M."/>
            <person name="Davalos L.M."/>
            <person name="Corthals A.P."/>
            <person name="Power M.L."/>
            <person name="Jones G."/>
            <person name="Ransome R.D."/>
            <person name="Dechmann D.K.N."/>
            <person name="Locatelli A.G."/>
            <person name="Puechmaille S.J."/>
            <person name="Fedrigo O."/>
            <person name="Jarvis E.D."/>
            <person name="Hiller M."/>
            <person name="Vernes S.C."/>
            <person name="Myers E.W."/>
            <person name="Teeling E.C."/>
        </authorList>
    </citation>
    <scope>NUCLEOTIDE SEQUENCE [LARGE SCALE GENOMIC DNA]</scope>
    <source>
        <strain evidence="2">Bat1K_MPI-CBG_1</strain>
    </source>
</reference>
<protein>
    <submittedName>
        <fullName evidence="2">Uncharacterized protein</fullName>
    </submittedName>
</protein>
<evidence type="ECO:0000256" key="1">
    <source>
        <dbReference type="SAM" id="MobiDB-lite"/>
    </source>
</evidence>
<organism evidence="2 3">
    <name type="scientific">Phyllostomus discolor</name>
    <name type="common">pale spear-nosed bat</name>
    <dbReference type="NCBI Taxonomy" id="89673"/>
    <lineage>
        <taxon>Eukaryota</taxon>
        <taxon>Metazoa</taxon>
        <taxon>Chordata</taxon>
        <taxon>Craniata</taxon>
        <taxon>Vertebrata</taxon>
        <taxon>Euteleostomi</taxon>
        <taxon>Mammalia</taxon>
        <taxon>Eutheria</taxon>
        <taxon>Laurasiatheria</taxon>
        <taxon>Chiroptera</taxon>
        <taxon>Yangochiroptera</taxon>
        <taxon>Phyllostomidae</taxon>
        <taxon>Phyllostominae</taxon>
        <taxon>Phyllostomus</taxon>
    </lineage>
</organism>
<sequence length="164" mass="17260">MEAKPDGLLSVSQSTNKASGAIHSGSQSPGTEGVTVGGQSLPAPQSLSTRSTPVRRTEEVGVSSQTETELALPPPVCSTRALRSLDSVRLCGRAISMTQSTHSSATLSRDTVTRKLRNHGSAAPRAPLSPVKWTHKTDHHTSKGICHASGLKKNTSDLNALFRL</sequence>
<feature type="compositionally biased region" description="Polar residues" evidence="1">
    <location>
        <begin position="10"/>
        <end position="30"/>
    </location>
</feature>
<evidence type="ECO:0000313" key="2">
    <source>
        <dbReference type="EMBL" id="KAF6125559.1"/>
    </source>
</evidence>
<dbReference type="AlphaFoldDB" id="A0A834B7A1"/>
<gene>
    <name evidence="2" type="ORF">HJG60_009972</name>
</gene>
<dbReference type="EMBL" id="JABVXQ010000002">
    <property type="protein sequence ID" value="KAF6125559.1"/>
    <property type="molecule type" value="Genomic_DNA"/>
</dbReference>
<feature type="region of interest" description="Disordered" evidence="1">
    <location>
        <begin position="118"/>
        <end position="142"/>
    </location>
</feature>
<name>A0A834B7A1_9CHIR</name>
<dbReference type="Proteomes" id="UP000664940">
    <property type="component" value="Unassembled WGS sequence"/>
</dbReference>